<evidence type="ECO:0000313" key="2">
    <source>
        <dbReference type="EMBL" id="QFY56978.1"/>
    </source>
</evidence>
<dbReference type="EMBL" id="CP033116">
    <property type="protein sequence ID" value="QFY56978.1"/>
    <property type="molecule type" value="Genomic_DNA"/>
</dbReference>
<proteinExistence type="predicted"/>
<evidence type="ECO:0000313" key="3">
    <source>
        <dbReference type="Proteomes" id="UP000243750"/>
    </source>
</evidence>
<name>A0AA91U4W8_9GAMM</name>
<dbReference type="EMBL" id="NWMT01000058">
    <property type="protein sequence ID" value="PCD00731.1"/>
    <property type="molecule type" value="Genomic_DNA"/>
</dbReference>
<dbReference type="RefSeq" id="WP_096345310.1">
    <property type="nucleotide sequence ID" value="NZ_CP033116.1"/>
</dbReference>
<dbReference type="Proteomes" id="UP000243750">
    <property type="component" value="Unassembled WGS sequence"/>
</dbReference>
<gene>
    <name evidence="1" type="ORF">CO192_03940</name>
    <name evidence="2" type="ORF">EAO82_11740</name>
</gene>
<accession>A0AA91U4W8</accession>
<protein>
    <submittedName>
        <fullName evidence="2">DUF748 domain-containing protein</fullName>
    </submittedName>
</protein>
<sequence>MKKTYSVPLAALAVIVVLLIIVHLSLATWVRNLLNENMAEMGDYTGHVEEVDLFWWRGAYSIHDLNIQKNVGNVQAPFFTAPLIDIAVSWRALWEERALVAKVRFTDPELNFIDSENEQDRQTGEGVDWRERLTEQILIEVDELQVVNGTLAFRNFTSEPPVNVYANNLDMTVRNLSTARDLQGTRDASLEGTADFLNHAPLEIDAAFDPLLRMEDFELRFRVSEVDLTQLNDFASAYGNFDFNSGNGELVVEVDAEDGQLGGYIKPLLRDVDVFNVEQDLQNEDKGFFRGMWEGLVGAGGAAVKNRNRDQIATRVDLSGSLQDADVSPLQAFFGILRNGFVEAFSAGFEKDAPETE</sequence>
<keyword evidence="4" id="KW-1185">Reference proteome</keyword>
<reference evidence="1 3" key="1">
    <citation type="submission" date="2017-09" db="EMBL/GenBank/DDBJ databases">
        <title>Bacterial and phytoplankton interrelationship in Kongsfjorden, an Arctic fjord.</title>
        <authorList>
            <person name="Sinha R."/>
            <person name="Krishnan K."/>
        </authorList>
    </citation>
    <scope>NUCLEOTIDE SEQUENCE [LARGE SCALE GENOMIC DNA]</scope>
    <source>
        <strain evidence="1 3">58</strain>
    </source>
</reference>
<evidence type="ECO:0000313" key="1">
    <source>
        <dbReference type="EMBL" id="PCD00731.1"/>
    </source>
</evidence>
<reference evidence="2 4" key="2">
    <citation type="submission" date="2018-10" db="EMBL/GenBank/DDBJ databases">
        <title>Complete genome sequence of Pseudomonas pelagia strain Kongs-67.</title>
        <authorList>
            <person name="Sinha R.K."/>
            <person name="Krishnan K."/>
        </authorList>
    </citation>
    <scope>NUCLEOTIDE SEQUENCE [LARGE SCALE GENOMIC DNA]</scope>
    <source>
        <strain evidence="2 4">Kongs-67</strain>
    </source>
</reference>
<organism evidence="1 3">
    <name type="scientific">Halopseudomonas pelagia</name>
    <dbReference type="NCBI Taxonomy" id="553151"/>
    <lineage>
        <taxon>Bacteria</taxon>
        <taxon>Pseudomonadati</taxon>
        <taxon>Pseudomonadota</taxon>
        <taxon>Gammaproteobacteria</taxon>
        <taxon>Pseudomonadales</taxon>
        <taxon>Pseudomonadaceae</taxon>
        <taxon>Halopseudomonas</taxon>
    </lineage>
</organism>
<evidence type="ECO:0000313" key="4">
    <source>
        <dbReference type="Proteomes" id="UP000344571"/>
    </source>
</evidence>
<dbReference type="AlphaFoldDB" id="A0AA91U4W8"/>
<dbReference type="Proteomes" id="UP000344571">
    <property type="component" value="Chromosome"/>
</dbReference>